<protein>
    <submittedName>
        <fullName evidence="5">Glycosyltransferase</fullName>
    </submittedName>
</protein>
<dbReference type="PANTHER" id="PTHR47779:SF1">
    <property type="entry name" value="SYNTHASE (CCG-9), PUTATIVE (AFU_ORTHOLOGUE AFUA_3G12100)-RELATED"/>
    <property type="match status" value="1"/>
</dbReference>
<feature type="domain" description="Trehalose synthase N-terminal" evidence="4">
    <location>
        <begin position="45"/>
        <end position="192"/>
    </location>
</feature>
<name>A0ABP8EPN2_9MICO</name>
<dbReference type="SUPFAM" id="SSF53756">
    <property type="entry name" value="UDP-Glycosyltransferase/glycogen phosphorylase"/>
    <property type="match status" value="1"/>
</dbReference>
<evidence type="ECO:0000259" key="4">
    <source>
        <dbReference type="Pfam" id="PF21269"/>
    </source>
</evidence>
<dbReference type="RefSeq" id="WP_345036853.1">
    <property type="nucleotide sequence ID" value="NZ_BAABBA010000001.1"/>
</dbReference>
<proteinExistence type="inferred from homology"/>
<keyword evidence="6" id="KW-1185">Reference proteome</keyword>
<evidence type="ECO:0000313" key="5">
    <source>
        <dbReference type="EMBL" id="GAA4285954.1"/>
    </source>
</evidence>
<dbReference type="Pfam" id="PF13692">
    <property type="entry name" value="Glyco_trans_1_4"/>
    <property type="match status" value="1"/>
</dbReference>
<dbReference type="Pfam" id="PF21269">
    <property type="entry name" value="TreT_GT1"/>
    <property type="match status" value="1"/>
</dbReference>
<evidence type="ECO:0000256" key="2">
    <source>
        <dbReference type="ARBA" id="ARBA00022676"/>
    </source>
</evidence>
<organism evidence="5 6">
    <name type="scientific">Georgenia daeguensis</name>
    <dbReference type="NCBI Taxonomy" id="908355"/>
    <lineage>
        <taxon>Bacteria</taxon>
        <taxon>Bacillati</taxon>
        <taxon>Actinomycetota</taxon>
        <taxon>Actinomycetes</taxon>
        <taxon>Micrococcales</taxon>
        <taxon>Bogoriellaceae</taxon>
        <taxon>Georgenia</taxon>
    </lineage>
</organism>
<evidence type="ECO:0000313" key="6">
    <source>
        <dbReference type="Proteomes" id="UP001499841"/>
    </source>
</evidence>
<evidence type="ECO:0000256" key="1">
    <source>
        <dbReference type="ARBA" id="ARBA00009481"/>
    </source>
</evidence>
<dbReference type="EMBL" id="BAABBA010000001">
    <property type="protein sequence ID" value="GAA4285954.1"/>
    <property type="molecule type" value="Genomic_DNA"/>
</dbReference>
<dbReference type="PANTHER" id="PTHR47779">
    <property type="entry name" value="SYNTHASE (CCG-9), PUTATIVE (AFU_ORTHOLOGUE AFUA_3G12100)-RELATED"/>
    <property type="match status" value="1"/>
</dbReference>
<dbReference type="InterPro" id="IPR052078">
    <property type="entry name" value="Trehalose_Metab_GTase"/>
</dbReference>
<keyword evidence="2" id="KW-0328">Glycosyltransferase</keyword>
<reference evidence="6" key="1">
    <citation type="journal article" date="2019" name="Int. J. Syst. Evol. Microbiol.">
        <title>The Global Catalogue of Microorganisms (GCM) 10K type strain sequencing project: providing services to taxonomists for standard genome sequencing and annotation.</title>
        <authorList>
            <consortium name="The Broad Institute Genomics Platform"/>
            <consortium name="The Broad Institute Genome Sequencing Center for Infectious Disease"/>
            <person name="Wu L."/>
            <person name="Ma J."/>
        </authorList>
    </citation>
    <scope>NUCLEOTIDE SEQUENCE [LARGE SCALE GENOMIC DNA]</scope>
    <source>
        <strain evidence="6">JCM 17459</strain>
    </source>
</reference>
<dbReference type="Gene3D" id="3.40.50.2000">
    <property type="entry name" value="Glycogen Phosphorylase B"/>
    <property type="match status" value="2"/>
</dbReference>
<accession>A0ABP8EPN2</accession>
<dbReference type="Proteomes" id="UP001499841">
    <property type="component" value="Unassembled WGS sequence"/>
</dbReference>
<comment type="caution">
    <text evidence="5">The sequence shown here is derived from an EMBL/GenBank/DDBJ whole genome shotgun (WGS) entry which is preliminary data.</text>
</comment>
<dbReference type="InterPro" id="IPR049438">
    <property type="entry name" value="TreT_GT1"/>
</dbReference>
<sequence length="455" mass="49279">MRTVDIVPNPLSRLAAALDEVSARRLEAGAGRIRRVLGERTVWNVSATDTGGVGELLHAILPYAAGARVRVGWFTLDGDADFFALATRLGHALHGRARHGDGIGPDERGAYERCLAANLAEVADQLSPGDVVVLHDPATAGLAPELRRHGVHVVWRCHVGADVPGEISERAWAFVEPYLDQAERVVLTRAVYRPGFLAPDGVRVISPSIDPLSPKNRDLDRQQVEELLRSRGIHGDDGPAGAEAEDVMLAGGPVPASARVVLQLSRWDRLKDMNGLLVAFDEAFEELPEDVHLLLAGAEVDERDAEGAEVLSDCLEIWRGLGEDVRRRTHLACLPTTRPGDALLVNAVQRRATVVVQKSLAEGFGLSVAEALWKGRPVVATAVGGIQDQITHEENGLLVPDPTDLDGLMRHVSRLLAEPAYAEQLGAEAHDRVRREGLSDRHLLDWGDLLADLID</sequence>
<evidence type="ECO:0000256" key="3">
    <source>
        <dbReference type="ARBA" id="ARBA00022679"/>
    </source>
</evidence>
<comment type="similarity">
    <text evidence="1">Belongs to the glycosyltransferase group 1 family. Glycosyltransferase 4 subfamily.</text>
</comment>
<keyword evidence="3" id="KW-0808">Transferase</keyword>
<gene>
    <name evidence="5" type="ORF">GCM10022262_03130</name>
</gene>